<evidence type="ECO:0000259" key="5">
    <source>
        <dbReference type="Pfam" id="PF21036"/>
    </source>
</evidence>
<gene>
    <name evidence="6" type="ORF">BCF44_101915</name>
</gene>
<sequence length="387" mass="40388">MRVLVTASPGLGHMLPMVPISWALRAAGHDVLLAMAGRSAEHVPMLAASGLHVVETHGHEAFERLMQSARESLDVAQIQQTIREAARSGSFEKLTGIGMRLFAPQSDVVADNVVAVAEDWRPDLVLHSPMDGAGPLAAAKLGVPAVEQAFGMFSLADRVPQMAELLADTYRRHGVAGPPERRGLLNVAPPSMGTPEVGWSLRYVPFNGGGQLPDWLVRKPERRRVVVTLGTVVPGFAGLGSLQWLADVAGGVDAEFVVTLGDADAAQLGSLPANVRPVPYTPLNALLATSTAVIHHGGSGSTMTALAMGLPQLVVPHGADQFHNAHEVAKRGAGFEIDSDGAGIGADDLDRLLNDTSLAATAAEVKAEIAAQPAPAALVSRLVELVG</sequence>
<evidence type="ECO:0000256" key="2">
    <source>
        <dbReference type="ARBA" id="ARBA00022676"/>
    </source>
</evidence>
<dbReference type="EMBL" id="QUNO01000001">
    <property type="protein sequence ID" value="REH55889.1"/>
    <property type="molecule type" value="Genomic_DNA"/>
</dbReference>
<dbReference type="AlphaFoldDB" id="A0A3E0IB75"/>
<evidence type="ECO:0000259" key="4">
    <source>
        <dbReference type="Pfam" id="PF06722"/>
    </source>
</evidence>
<dbReference type="InterPro" id="IPR010610">
    <property type="entry name" value="EryCIII-like_C"/>
</dbReference>
<dbReference type="GO" id="GO:0017000">
    <property type="term" value="P:antibiotic biosynthetic process"/>
    <property type="evidence" value="ECO:0007669"/>
    <property type="project" value="UniProtKB-ARBA"/>
</dbReference>
<dbReference type="Pfam" id="PF06722">
    <property type="entry name" value="EryCIII-like_C"/>
    <property type="match status" value="1"/>
</dbReference>
<dbReference type="GO" id="GO:0016758">
    <property type="term" value="F:hexosyltransferase activity"/>
    <property type="evidence" value="ECO:0007669"/>
    <property type="project" value="UniProtKB-ARBA"/>
</dbReference>
<evidence type="ECO:0000256" key="3">
    <source>
        <dbReference type="ARBA" id="ARBA00022679"/>
    </source>
</evidence>
<accession>A0A3E0IB75</accession>
<evidence type="ECO:0000313" key="6">
    <source>
        <dbReference type="EMBL" id="REH55889.1"/>
    </source>
</evidence>
<dbReference type="InterPro" id="IPR050426">
    <property type="entry name" value="Glycosyltransferase_28"/>
</dbReference>
<dbReference type="InterPro" id="IPR048284">
    <property type="entry name" value="EryCIII-like_N"/>
</dbReference>
<keyword evidence="2" id="KW-0328">Glycosyltransferase</keyword>
<dbReference type="GO" id="GO:0008194">
    <property type="term" value="F:UDP-glycosyltransferase activity"/>
    <property type="evidence" value="ECO:0007669"/>
    <property type="project" value="InterPro"/>
</dbReference>
<dbReference type="PANTHER" id="PTHR48050:SF13">
    <property type="entry name" value="STEROL 3-BETA-GLUCOSYLTRANSFERASE UGT80A2"/>
    <property type="match status" value="1"/>
</dbReference>
<organism evidence="6 7">
    <name type="scientific">Kutzneria buriramensis</name>
    <dbReference type="NCBI Taxonomy" id="1045776"/>
    <lineage>
        <taxon>Bacteria</taxon>
        <taxon>Bacillati</taxon>
        <taxon>Actinomycetota</taxon>
        <taxon>Actinomycetes</taxon>
        <taxon>Pseudonocardiales</taxon>
        <taxon>Pseudonocardiaceae</taxon>
        <taxon>Kutzneria</taxon>
    </lineage>
</organism>
<keyword evidence="3 6" id="KW-0808">Transferase</keyword>
<dbReference type="Gene3D" id="3.40.50.2000">
    <property type="entry name" value="Glycogen Phosphorylase B"/>
    <property type="match status" value="2"/>
</dbReference>
<dbReference type="SUPFAM" id="SSF53756">
    <property type="entry name" value="UDP-Glycosyltransferase/glycogen phosphorylase"/>
    <property type="match status" value="1"/>
</dbReference>
<dbReference type="OrthoDB" id="5488434at2"/>
<dbReference type="Pfam" id="PF21036">
    <property type="entry name" value="EryCIII-like_N"/>
    <property type="match status" value="1"/>
</dbReference>
<reference evidence="6 7" key="1">
    <citation type="submission" date="2018-08" db="EMBL/GenBank/DDBJ databases">
        <title>Genomic Encyclopedia of Archaeal and Bacterial Type Strains, Phase II (KMG-II): from individual species to whole genera.</title>
        <authorList>
            <person name="Goeker M."/>
        </authorList>
    </citation>
    <scope>NUCLEOTIDE SEQUENCE [LARGE SCALE GENOMIC DNA]</scope>
    <source>
        <strain evidence="6 7">DSM 45791</strain>
    </source>
</reference>
<name>A0A3E0IB75_9PSEU</name>
<proteinExistence type="inferred from homology"/>
<feature type="domain" description="Erythromycin biosynthesis protein CIII-like N-terminal" evidence="5">
    <location>
        <begin position="22"/>
        <end position="230"/>
    </location>
</feature>
<dbReference type="CDD" id="cd03784">
    <property type="entry name" value="GT1_Gtf-like"/>
    <property type="match status" value="1"/>
</dbReference>
<comment type="similarity">
    <text evidence="1">Belongs to the glycosyltransferase 28 family.</text>
</comment>
<evidence type="ECO:0000313" key="7">
    <source>
        <dbReference type="Proteomes" id="UP000256269"/>
    </source>
</evidence>
<keyword evidence="7" id="KW-1185">Reference proteome</keyword>
<evidence type="ECO:0000256" key="1">
    <source>
        <dbReference type="ARBA" id="ARBA00006962"/>
    </source>
</evidence>
<dbReference type="InterPro" id="IPR002213">
    <property type="entry name" value="UDP_glucos_trans"/>
</dbReference>
<dbReference type="FunFam" id="3.40.50.2000:FF:000072">
    <property type="entry name" value="Glycosyl transferase"/>
    <property type="match status" value="1"/>
</dbReference>
<feature type="domain" description="Erythromycin biosynthesis protein CIII-like C-terminal" evidence="4">
    <location>
        <begin position="244"/>
        <end position="385"/>
    </location>
</feature>
<comment type="caution">
    <text evidence="6">The sequence shown here is derived from an EMBL/GenBank/DDBJ whole genome shotgun (WGS) entry which is preliminary data.</text>
</comment>
<protein>
    <submittedName>
        <fullName evidence="6">UDP:flavonoid glycosyltransferase YjiC (YdhE family)</fullName>
    </submittedName>
</protein>
<dbReference type="RefSeq" id="WP_147328386.1">
    <property type="nucleotide sequence ID" value="NZ_CP144375.1"/>
</dbReference>
<dbReference type="PANTHER" id="PTHR48050">
    <property type="entry name" value="STEROL 3-BETA-GLUCOSYLTRANSFERASE"/>
    <property type="match status" value="1"/>
</dbReference>
<dbReference type="Proteomes" id="UP000256269">
    <property type="component" value="Unassembled WGS sequence"/>
</dbReference>